<dbReference type="Proteomes" id="UP000319825">
    <property type="component" value="Unassembled WGS sequence"/>
</dbReference>
<evidence type="ECO:0000313" key="3">
    <source>
        <dbReference type="Proteomes" id="UP000319825"/>
    </source>
</evidence>
<dbReference type="AlphaFoldDB" id="A0A562I403"/>
<comment type="caution">
    <text evidence="2">The sequence shown here is derived from an EMBL/GenBank/DDBJ whole genome shotgun (WGS) entry which is preliminary data.</text>
</comment>
<gene>
    <name evidence="2" type="ORF">JD77_00707</name>
</gene>
<protein>
    <submittedName>
        <fullName evidence="2">Uncharacterized protein</fullName>
    </submittedName>
</protein>
<dbReference type="EMBL" id="VLKE01000001">
    <property type="protein sequence ID" value="TWH65769.1"/>
    <property type="molecule type" value="Genomic_DNA"/>
</dbReference>
<reference evidence="2 3" key="1">
    <citation type="submission" date="2019-07" db="EMBL/GenBank/DDBJ databases">
        <title>R&amp;d 2014.</title>
        <authorList>
            <person name="Klenk H.-P."/>
        </authorList>
    </citation>
    <scope>NUCLEOTIDE SEQUENCE [LARGE SCALE GENOMIC DNA]</scope>
    <source>
        <strain evidence="2 3">DSM 43868</strain>
    </source>
</reference>
<evidence type="ECO:0000313" key="2">
    <source>
        <dbReference type="EMBL" id="TWH65769.1"/>
    </source>
</evidence>
<name>A0A562I403_MICOL</name>
<evidence type="ECO:0000256" key="1">
    <source>
        <dbReference type="SAM" id="MobiDB-lite"/>
    </source>
</evidence>
<feature type="region of interest" description="Disordered" evidence="1">
    <location>
        <begin position="1"/>
        <end position="46"/>
    </location>
</feature>
<proteinExistence type="predicted"/>
<keyword evidence="3" id="KW-1185">Reference proteome</keyword>
<organism evidence="2 3">
    <name type="scientific">Micromonospora olivasterospora</name>
    <dbReference type="NCBI Taxonomy" id="1880"/>
    <lineage>
        <taxon>Bacteria</taxon>
        <taxon>Bacillati</taxon>
        <taxon>Actinomycetota</taxon>
        <taxon>Actinomycetes</taxon>
        <taxon>Micromonosporales</taxon>
        <taxon>Micromonosporaceae</taxon>
        <taxon>Micromonospora</taxon>
    </lineage>
</organism>
<sequence>MISDGRAAWKNGQRGTPVPRGAPLSGGASARIDADADRGRAGVGSADLARPLSAQLNESPQAQELPAFGLSIVKPWASIRSAKSMVAPAR</sequence>
<accession>A0A562I403</accession>